<sequence>MIYFRFYAAFIWVLFFFFLFLPATSASGHIEIGASPESLDETEITADTRIGLALSGGGAKGFAHLGFIKVLEEIGMPIDYISGTSMGALVGGLYAMGYTSEQLQELATSLNWDDLFSDAIRRRHIPMEEKEWDSLYLVSLPIIGRSISLPSGVVAGHRIGLLLNQLTWRYPGPQNFLEFPIPFVCVATDLETGEPVVLSEGFPAEAIRASISIPTIFMPKTIDDRILVDGGVVRNLPVEEVLELGADIVLAVNVSDPLKSADELFNIIDIMDQTVSFQIVNSIRHSQTLADLNFEDSDITDDYGVLDFDEAEALIELGKALARSQIDELQELADQINEARGRPTSVPRMIEEPMRYYISDIRITGIESASEVNTMGRFMLQNGNILSKDDIQLGIENVYGSQFFSSITYRLIPDSDYENHDEAFVLELVAVERVQDMFRFGFYYDNYRRASLLLNTTFRNLFYASSVTRINFKLGEEPSLDLRFFNYLRSEYNNALALRANYSLHVIDEFNSEGVRTSTFNTNAVFLEGMFVPHMDNRAMVSVGLRQEFFNISTRVGEVVFPFASTSISQLIARFDYDSTNRVNFTQKGHLLNLEASQSVDILNTAVNFFQASASWQGYFELNDELVFLTGARLGTSTRSELPQHWRFRFGGYPDYPGFRIDEINSNNIRILQAGIRYEFLPGYYASFRSSMGSTERLDEFNFSRTPLRIGWGVGFGFDTRIAPIQAAIMGSQRNPIMIMYSVGIPF</sequence>
<feature type="active site" description="Nucleophile" evidence="4">
    <location>
        <position position="85"/>
    </location>
</feature>
<dbReference type="EMBL" id="CP027806">
    <property type="protein sequence ID" value="AXJ01351.1"/>
    <property type="molecule type" value="Genomic_DNA"/>
</dbReference>
<protein>
    <submittedName>
        <fullName evidence="6">Putative acylesterase/phospholipase RssA, contains patatin domain</fullName>
    </submittedName>
</protein>
<dbReference type="PANTHER" id="PTHR14226">
    <property type="entry name" value="NEUROPATHY TARGET ESTERASE/SWISS CHEESE D.MELANOGASTER"/>
    <property type="match status" value="1"/>
</dbReference>
<evidence type="ECO:0000259" key="5">
    <source>
        <dbReference type="PROSITE" id="PS51635"/>
    </source>
</evidence>
<dbReference type="Pfam" id="PF19143">
    <property type="entry name" value="Omp85_2"/>
    <property type="match status" value="1"/>
</dbReference>
<dbReference type="InterPro" id="IPR002641">
    <property type="entry name" value="PNPLA_dom"/>
</dbReference>
<reference evidence="6 7" key="1">
    <citation type="submission" date="2018-03" db="EMBL/GenBank/DDBJ databases">
        <title>Phenotypic and genomic properties of Cyclonatronum proteinivorum gen. nov., sp. nov., a haloalkaliphilic bacteroidete from soda lakes possessing Na+-translocating rhodopsin.</title>
        <authorList>
            <person name="Toshchakov S.V."/>
            <person name="Korzhenkov A."/>
            <person name="Samarov N.I."/>
            <person name="Kublanov I.V."/>
            <person name="Muntyan M.S."/>
            <person name="Sorokin D.Y."/>
        </authorList>
    </citation>
    <scope>NUCLEOTIDE SEQUENCE [LARGE SCALE GENOMIC DNA]</scope>
    <source>
        <strain evidence="6 7">Omega</strain>
    </source>
</reference>
<dbReference type="GO" id="GO:0016042">
    <property type="term" value="P:lipid catabolic process"/>
    <property type="evidence" value="ECO:0007669"/>
    <property type="project" value="UniProtKB-UniRule"/>
</dbReference>
<gene>
    <name evidence="6" type="ORF">CYPRO_2102</name>
</gene>
<evidence type="ECO:0000256" key="1">
    <source>
        <dbReference type="ARBA" id="ARBA00022801"/>
    </source>
</evidence>
<proteinExistence type="predicted"/>
<dbReference type="PROSITE" id="PS51635">
    <property type="entry name" value="PNPLA"/>
    <property type="match status" value="1"/>
</dbReference>
<keyword evidence="7" id="KW-1185">Reference proteome</keyword>
<evidence type="ECO:0000256" key="2">
    <source>
        <dbReference type="ARBA" id="ARBA00022963"/>
    </source>
</evidence>
<dbReference type="InterPro" id="IPR050301">
    <property type="entry name" value="NTE"/>
</dbReference>
<dbReference type="Pfam" id="PF01734">
    <property type="entry name" value="Patatin"/>
    <property type="match status" value="1"/>
</dbReference>
<dbReference type="KEGG" id="cprv:CYPRO_2102"/>
<feature type="short sequence motif" description="GXGXXG" evidence="4">
    <location>
        <begin position="56"/>
        <end position="61"/>
    </location>
</feature>
<dbReference type="Gene3D" id="3.40.1090.10">
    <property type="entry name" value="Cytosolic phospholipase A2 catalytic domain"/>
    <property type="match status" value="2"/>
</dbReference>
<dbReference type="InterPro" id="IPR043864">
    <property type="entry name" value="Omp85-like_dom"/>
</dbReference>
<keyword evidence="1 4" id="KW-0378">Hydrolase</keyword>
<dbReference type="PANTHER" id="PTHR14226:SF76">
    <property type="entry name" value="NTE FAMILY PROTEIN RSSA"/>
    <property type="match status" value="1"/>
</dbReference>
<name>A0A345ULJ9_9BACT</name>
<evidence type="ECO:0000256" key="3">
    <source>
        <dbReference type="ARBA" id="ARBA00023098"/>
    </source>
</evidence>
<dbReference type="OrthoDB" id="9770965at2"/>
<feature type="short sequence motif" description="DGA/G" evidence="4">
    <location>
        <begin position="229"/>
        <end position="231"/>
    </location>
</feature>
<dbReference type="GO" id="GO:0016787">
    <property type="term" value="F:hydrolase activity"/>
    <property type="evidence" value="ECO:0007669"/>
    <property type="project" value="UniProtKB-UniRule"/>
</dbReference>
<evidence type="ECO:0000313" key="7">
    <source>
        <dbReference type="Proteomes" id="UP000254808"/>
    </source>
</evidence>
<evidence type="ECO:0000313" key="6">
    <source>
        <dbReference type="EMBL" id="AXJ01351.1"/>
    </source>
</evidence>
<feature type="domain" description="PNPLA" evidence="5">
    <location>
        <begin position="52"/>
        <end position="242"/>
    </location>
</feature>
<feature type="active site" description="Proton acceptor" evidence="4">
    <location>
        <position position="229"/>
    </location>
</feature>
<evidence type="ECO:0000256" key="4">
    <source>
        <dbReference type="PROSITE-ProRule" id="PRU01161"/>
    </source>
</evidence>
<keyword evidence="2 4" id="KW-0442">Lipid degradation</keyword>
<organism evidence="6 7">
    <name type="scientific">Cyclonatronum proteinivorum</name>
    <dbReference type="NCBI Taxonomy" id="1457365"/>
    <lineage>
        <taxon>Bacteria</taxon>
        <taxon>Pseudomonadati</taxon>
        <taxon>Balneolota</taxon>
        <taxon>Balneolia</taxon>
        <taxon>Balneolales</taxon>
        <taxon>Cyclonatronaceae</taxon>
        <taxon>Cyclonatronum</taxon>
    </lineage>
</organism>
<dbReference type="AlphaFoldDB" id="A0A345ULJ9"/>
<dbReference type="Proteomes" id="UP000254808">
    <property type="component" value="Chromosome"/>
</dbReference>
<dbReference type="SUPFAM" id="SSF52151">
    <property type="entry name" value="FabD/lysophospholipase-like"/>
    <property type="match status" value="1"/>
</dbReference>
<keyword evidence="3 4" id="KW-0443">Lipid metabolism</keyword>
<dbReference type="CDD" id="cd07205">
    <property type="entry name" value="Pat_PNPLA6_PNPLA7_NTE1_like"/>
    <property type="match status" value="1"/>
</dbReference>
<dbReference type="InterPro" id="IPR016035">
    <property type="entry name" value="Acyl_Trfase/lysoPLipase"/>
</dbReference>
<feature type="short sequence motif" description="GXSXG" evidence="4">
    <location>
        <begin position="83"/>
        <end position="87"/>
    </location>
</feature>
<dbReference type="Gene3D" id="2.40.160.50">
    <property type="entry name" value="membrane protein fhac: a member of the omp85/tpsb transporter family"/>
    <property type="match status" value="1"/>
</dbReference>
<dbReference type="Gene3D" id="3.10.20.310">
    <property type="entry name" value="membrane protein fhac"/>
    <property type="match status" value="1"/>
</dbReference>
<accession>A0A345ULJ9</accession>